<name>A0A5M3MA06_CONPW</name>
<protein>
    <submittedName>
        <fullName evidence="1">Uncharacterized protein</fullName>
    </submittedName>
</protein>
<evidence type="ECO:0000313" key="1">
    <source>
        <dbReference type="EMBL" id="EIW76029.1"/>
    </source>
</evidence>
<dbReference type="RefSeq" id="XP_007774014.1">
    <property type="nucleotide sequence ID" value="XM_007775824.1"/>
</dbReference>
<dbReference type="EMBL" id="JH711587">
    <property type="protein sequence ID" value="EIW76029.1"/>
    <property type="molecule type" value="Genomic_DNA"/>
</dbReference>
<dbReference type="GeneID" id="19203974"/>
<dbReference type="AlphaFoldDB" id="A0A5M3MA06"/>
<organism evidence="1 2">
    <name type="scientific">Coniophora puteana (strain RWD-64-598)</name>
    <name type="common">Brown rot fungus</name>
    <dbReference type="NCBI Taxonomy" id="741705"/>
    <lineage>
        <taxon>Eukaryota</taxon>
        <taxon>Fungi</taxon>
        <taxon>Dikarya</taxon>
        <taxon>Basidiomycota</taxon>
        <taxon>Agaricomycotina</taxon>
        <taxon>Agaricomycetes</taxon>
        <taxon>Agaricomycetidae</taxon>
        <taxon>Boletales</taxon>
        <taxon>Coniophorineae</taxon>
        <taxon>Coniophoraceae</taxon>
        <taxon>Coniophora</taxon>
    </lineage>
</organism>
<gene>
    <name evidence="1" type="ORF">CONPUDRAFT_158802</name>
</gene>
<keyword evidence="2" id="KW-1185">Reference proteome</keyword>
<accession>A0A5M3MA06</accession>
<dbReference type="Proteomes" id="UP000053558">
    <property type="component" value="Unassembled WGS sequence"/>
</dbReference>
<sequence>MPRAPGAALSIPKPALDAPWWQNHFQPHPLLPTKAGRRIEQSKNQKEYEQGARAHLHSVQEIKDYLWALEPNWRWVQGVADTTLNHMIKHCPHVTTADWDTATTLHSVKKKGKNNQNNFQDEYIPGAGWGFTDYQQSSATGSAPQLVSASSSTSMNTLSINTGSLSVPPSVGNSPSPSVLSIQGLPASPAIDLSLPAVPHWPAGISQSRGPLSRRSSQAVLAPVNPPAPAWTPALQQEFERRILQLTVSAGLPFSWADNPE</sequence>
<comment type="caution">
    <text evidence="1">The sequence shown here is derived from an EMBL/GenBank/DDBJ whole genome shotgun (WGS) entry which is preliminary data.</text>
</comment>
<evidence type="ECO:0000313" key="2">
    <source>
        <dbReference type="Proteomes" id="UP000053558"/>
    </source>
</evidence>
<dbReference type="KEGG" id="cput:CONPUDRAFT_158802"/>
<proteinExistence type="predicted"/>
<reference evidence="2" key="1">
    <citation type="journal article" date="2012" name="Science">
        <title>The Paleozoic origin of enzymatic lignin decomposition reconstructed from 31 fungal genomes.</title>
        <authorList>
            <person name="Floudas D."/>
            <person name="Binder M."/>
            <person name="Riley R."/>
            <person name="Barry K."/>
            <person name="Blanchette R.A."/>
            <person name="Henrissat B."/>
            <person name="Martinez A.T."/>
            <person name="Otillar R."/>
            <person name="Spatafora J.W."/>
            <person name="Yadav J.S."/>
            <person name="Aerts A."/>
            <person name="Benoit I."/>
            <person name="Boyd A."/>
            <person name="Carlson A."/>
            <person name="Copeland A."/>
            <person name="Coutinho P.M."/>
            <person name="de Vries R.P."/>
            <person name="Ferreira P."/>
            <person name="Findley K."/>
            <person name="Foster B."/>
            <person name="Gaskell J."/>
            <person name="Glotzer D."/>
            <person name="Gorecki P."/>
            <person name="Heitman J."/>
            <person name="Hesse C."/>
            <person name="Hori C."/>
            <person name="Igarashi K."/>
            <person name="Jurgens J.A."/>
            <person name="Kallen N."/>
            <person name="Kersten P."/>
            <person name="Kohler A."/>
            <person name="Kuees U."/>
            <person name="Kumar T.K.A."/>
            <person name="Kuo A."/>
            <person name="LaButti K."/>
            <person name="Larrondo L.F."/>
            <person name="Lindquist E."/>
            <person name="Ling A."/>
            <person name="Lombard V."/>
            <person name="Lucas S."/>
            <person name="Lundell T."/>
            <person name="Martin R."/>
            <person name="McLaughlin D.J."/>
            <person name="Morgenstern I."/>
            <person name="Morin E."/>
            <person name="Murat C."/>
            <person name="Nagy L.G."/>
            <person name="Nolan M."/>
            <person name="Ohm R.A."/>
            <person name="Patyshakuliyeva A."/>
            <person name="Rokas A."/>
            <person name="Ruiz-Duenas F.J."/>
            <person name="Sabat G."/>
            <person name="Salamov A."/>
            <person name="Samejima M."/>
            <person name="Schmutz J."/>
            <person name="Slot J.C."/>
            <person name="St John F."/>
            <person name="Stenlid J."/>
            <person name="Sun H."/>
            <person name="Sun S."/>
            <person name="Syed K."/>
            <person name="Tsang A."/>
            <person name="Wiebenga A."/>
            <person name="Young D."/>
            <person name="Pisabarro A."/>
            <person name="Eastwood D.C."/>
            <person name="Martin F."/>
            <person name="Cullen D."/>
            <person name="Grigoriev I.V."/>
            <person name="Hibbett D.S."/>
        </authorList>
    </citation>
    <scope>NUCLEOTIDE SEQUENCE [LARGE SCALE GENOMIC DNA]</scope>
    <source>
        <strain evidence="2">RWD-64-598 SS2</strain>
    </source>
</reference>